<organism evidence="2 3">
    <name type="scientific">Aerococcus viridans</name>
    <dbReference type="NCBI Taxonomy" id="1377"/>
    <lineage>
        <taxon>Bacteria</taxon>
        <taxon>Bacillati</taxon>
        <taxon>Bacillota</taxon>
        <taxon>Bacilli</taxon>
        <taxon>Lactobacillales</taxon>
        <taxon>Aerococcaceae</taxon>
        <taxon>Aerococcus</taxon>
    </lineage>
</organism>
<sequence length="102" mass="11563">MTKQEYVNIAEKNLESINIQNQKLVQNLALQNSDIKSVKVKSIKYKGKQDVYNMEVPNHHNYSVAGGFIIHNCIDATRYAFADDMRPVKQSASYATLARGIM</sequence>
<dbReference type="PROSITE" id="PS50818">
    <property type="entry name" value="INTEIN_C_TER"/>
    <property type="match status" value="1"/>
</dbReference>
<dbReference type="SUPFAM" id="SSF51294">
    <property type="entry name" value="Hedgehog/intein (Hint) domain"/>
    <property type="match status" value="1"/>
</dbReference>
<protein>
    <recommendedName>
        <fullName evidence="1">Hint domain-containing protein</fullName>
    </recommendedName>
</protein>
<dbReference type="SMART" id="SM00305">
    <property type="entry name" value="HintC"/>
    <property type="match status" value="1"/>
</dbReference>
<accession>A0A2N6UFW1</accession>
<dbReference type="Proteomes" id="UP000235701">
    <property type="component" value="Unassembled WGS sequence"/>
</dbReference>
<comment type="caution">
    <text evidence="2">The sequence shown here is derived from an EMBL/GenBank/DDBJ whole genome shotgun (WGS) entry which is preliminary data.</text>
</comment>
<dbReference type="Gene3D" id="2.170.16.10">
    <property type="entry name" value="Hedgehog/Intein (Hint) domain"/>
    <property type="match status" value="1"/>
</dbReference>
<dbReference type="EMBL" id="PNHQ01000002">
    <property type="protein sequence ID" value="PMC80452.1"/>
    <property type="molecule type" value="Genomic_DNA"/>
</dbReference>
<evidence type="ECO:0000313" key="3">
    <source>
        <dbReference type="Proteomes" id="UP000235701"/>
    </source>
</evidence>
<dbReference type="OrthoDB" id="3035989at2"/>
<evidence type="ECO:0000313" key="2">
    <source>
        <dbReference type="EMBL" id="PMC80452.1"/>
    </source>
</evidence>
<proteinExistence type="predicted"/>
<dbReference type="AlphaFoldDB" id="A0A2N6UFW1"/>
<reference evidence="2 3" key="1">
    <citation type="submission" date="2017-09" db="EMBL/GenBank/DDBJ databases">
        <title>Bacterial strain isolated from the female urinary microbiota.</title>
        <authorList>
            <person name="Thomas-White K."/>
            <person name="Kumar N."/>
            <person name="Forster S."/>
            <person name="Putonti C."/>
            <person name="Lawley T."/>
            <person name="Wolfe A.J."/>
        </authorList>
    </citation>
    <scope>NUCLEOTIDE SEQUENCE [LARGE SCALE GENOMIC DNA]</scope>
    <source>
        <strain evidence="2 3">UMB0240</strain>
    </source>
</reference>
<dbReference type="InterPro" id="IPR036844">
    <property type="entry name" value="Hint_dom_sf"/>
</dbReference>
<gene>
    <name evidence="2" type="ORF">CJ191_01195</name>
</gene>
<feature type="domain" description="Hint" evidence="1">
    <location>
        <begin position="32"/>
        <end position="78"/>
    </location>
</feature>
<dbReference type="InterPro" id="IPR030934">
    <property type="entry name" value="Intein_C"/>
</dbReference>
<dbReference type="InterPro" id="IPR003586">
    <property type="entry name" value="Hint_dom_C"/>
</dbReference>
<keyword evidence="3" id="KW-1185">Reference proteome</keyword>
<name>A0A2N6UFW1_9LACT</name>
<evidence type="ECO:0000259" key="1">
    <source>
        <dbReference type="SMART" id="SM00305"/>
    </source>
</evidence>
<dbReference type="NCBIfam" id="TIGR01443">
    <property type="entry name" value="intein_Cterm"/>
    <property type="match status" value="1"/>
</dbReference>